<feature type="region of interest" description="Disordered" evidence="2">
    <location>
        <begin position="217"/>
        <end position="281"/>
    </location>
</feature>
<feature type="compositionally biased region" description="Basic and acidic residues" evidence="2">
    <location>
        <begin position="489"/>
        <end position="499"/>
    </location>
</feature>
<gene>
    <name evidence="4" type="primary">FAZ1_0</name>
    <name evidence="4" type="ORF">g.78302</name>
</gene>
<evidence type="ECO:0000313" key="4">
    <source>
        <dbReference type="EMBL" id="JAT53835.1"/>
    </source>
</evidence>
<name>A0A1D1YGR9_9ARAE</name>
<feature type="compositionally biased region" description="Polar residues" evidence="2">
    <location>
        <begin position="247"/>
        <end position="278"/>
    </location>
</feature>
<dbReference type="PANTHER" id="PTHR34452:SF7">
    <property type="entry name" value="MYOSIN HEAVY CHAIN-RELATED PROTEIN"/>
    <property type="match status" value="1"/>
</dbReference>
<keyword evidence="4" id="KW-0282">Flagellum</keyword>
<accession>A0A1D1YGR9</accession>
<dbReference type="AlphaFoldDB" id="A0A1D1YGR9"/>
<keyword evidence="4" id="KW-0966">Cell projection</keyword>
<keyword evidence="4" id="KW-0969">Cilium</keyword>
<feature type="compositionally biased region" description="Polar residues" evidence="2">
    <location>
        <begin position="383"/>
        <end position="401"/>
    </location>
</feature>
<feature type="domain" description="C2 NT-type" evidence="3">
    <location>
        <begin position="6"/>
        <end position="142"/>
    </location>
</feature>
<dbReference type="EMBL" id="GDJX01014101">
    <property type="protein sequence ID" value="JAT53835.1"/>
    <property type="molecule type" value="Transcribed_RNA"/>
</dbReference>
<feature type="compositionally biased region" description="Polar residues" evidence="2">
    <location>
        <begin position="293"/>
        <end position="309"/>
    </location>
</feature>
<protein>
    <submittedName>
        <fullName evidence="4">Flagellar attachment zone protein 1</fullName>
    </submittedName>
</protein>
<feature type="region of interest" description="Disordered" evidence="2">
    <location>
        <begin position="377"/>
        <end position="403"/>
    </location>
</feature>
<dbReference type="PROSITE" id="PS51840">
    <property type="entry name" value="C2_NT"/>
    <property type="match status" value="1"/>
</dbReference>
<organism evidence="4">
    <name type="scientific">Anthurium amnicola</name>
    <dbReference type="NCBI Taxonomy" id="1678845"/>
    <lineage>
        <taxon>Eukaryota</taxon>
        <taxon>Viridiplantae</taxon>
        <taxon>Streptophyta</taxon>
        <taxon>Embryophyta</taxon>
        <taxon>Tracheophyta</taxon>
        <taxon>Spermatophyta</taxon>
        <taxon>Magnoliopsida</taxon>
        <taxon>Liliopsida</taxon>
        <taxon>Araceae</taxon>
        <taxon>Pothoideae</taxon>
        <taxon>Potheae</taxon>
        <taxon>Anthurium</taxon>
    </lineage>
</organism>
<feature type="coiled-coil region" evidence="1">
    <location>
        <begin position="1022"/>
        <end position="1056"/>
    </location>
</feature>
<dbReference type="Pfam" id="PF10358">
    <property type="entry name" value="NT-C2"/>
    <property type="match status" value="1"/>
</dbReference>
<evidence type="ECO:0000256" key="2">
    <source>
        <dbReference type="SAM" id="MobiDB-lite"/>
    </source>
</evidence>
<feature type="region of interest" description="Disordered" evidence="2">
    <location>
        <begin position="292"/>
        <end position="311"/>
    </location>
</feature>
<feature type="coiled-coil region" evidence="1">
    <location>
        <begin position="687"/>
        <end position="851"/>
    </location>
</feature>
<dbReference type="InterPro" id="IPR019448">
    <property type="entry name" value="NT-C2"/>
</dbReference>
<proteinExistence type="predicted"/>
<sequence length="1073" mass="122613">MFKAARWRSEKNKVKVVFKLQFQATQIPQAKWDILVVSLIPLDVGKPTGKSEKAAVANGCCQWEKPIYETVRFVQEPKTGRINDKIYQVLVSATGSPKAALLGEAAIDFVDYAEAIKPSSLSLPLKGSDSSAILHVTIHRMQDEVNGREIEENVEKMVKPHARTLKSQLNNCDIGEDHKIPNGINSIITAEKPSINGEVRMKFPSSRAMVLHAESNVSLKKSSSLDAISASGSDTSSGRVTPRENIPKNSNVHQDPTSLLSPLSNHDTPQRPSHTTDVLENYGDYRRRDMEWSASSAPDGSMDGSTNSPDEAFRERMQCSNDSPDKHKNDRIVLARQVEVSELELQALRKQVIKERRQVEDLSRDLCSMKEERDALRRETEQLKASQGKSGEGNVNVSNKPQFDGEDLRSILQEIKQELNHEKSLNANLRLQLQKTQESNSELILAVRDLDEMLEQRNGEISCKCDHMAEKLAKTDNYQGKIHGNGFMHSEHSERKKQPYETQSVQEEDDEQYPLEVLVKEHGIKMAFSLEQKITELNNEIELHRKYHEELEMHMEQLALDYEILKQENHDISLKLEQTQLREQLRMQYECSAHLSIINDLEVQMENLERELEKQAEAFEADLASLTNAKVEQEKRTIQLEEALRKGKWRNVTTAGYLKMELDQLSIQMSSMFSKNEKLAMQALAEAGELCLRNSQLEELLEKANLELASVQDHYKAQLECFATDIESSKRQTEQLNMKFKEKSEELENQKCSEAENNKAFSEEKLKLNAQIEFLEREKNDIYQQLKRKDDSRDCVEQLKAVIKETEMLLQNRNMERDTLGRECFLLREEAENLHEELNDLRLLNEEKEWAIITLDSELATLKKANKGLNSLFEAVSGTENLQKQVLHLRGYFQKEGDAITTIEKRFREDNTRGASKISTRNRSSSSGFICNANEVGDLQEVKLLEEARDMTGRADCYQPNMEENGEVLLEPNLKKKMFTCVLNQMDQELIISEIGFSSMVEESLNGFPCDQGNTAEILSEVATLRETNMSMEAELKEMQERYSEISLKFAEVEGERQQLVMTVRTLKNALRN</sequence>
<feature type="region of interest" description="Disordered" evidence="2">
    <location>
        <begin position="483"/>
        <end position="509"/>
    </location>
</feature>
<feature type="compositionally biased region" description="Low complexity" evidence="2">
    <location>
        <begin position="218"/>
        <end position="234"/>
    </location>
</feature>
<keyword evidence="1" id="KW-0175">Coiled coil</keyword>
<evidence type="ECO:0000256" key="1">
    <source>
        <dbReference type="SAM" id="Coils"/>
    </source>
</evidence>
<dbReference type="PANTHER" id="PTHR34452">
    <property type="entry name" value="MYOSIN HEAVY CHAIN-RELATED PROTEIN"/>
    <property type="match status" value="1"/>
</dbReference>
<reference evidence="4" key="1">
    <citation type="submission" date="2015-07" db="EMBL/GenBank/DDBJ databases">
        <title>Transcriptome Assembly of Anthurium amnicola.</title>
        <authorList>
            <person name="Suzuki J."/>
        </authorList>
    </citation>
    <scope>NUCLEOTIDE SEQUENCE</scope>
</reference>
<feature type="coiled-coil region" evidence="1">
    <location>
        <begin position="534"/>
        <end position="643"/>
    </location>
</feature>
<evidence type="ECO:0000259" key="3">
    <source>
        <dbReference type="PROSITE" id="PS51840"/>
    </source>
</evidence>